<evidence type="ECO:0000256" key="7">
    <source>
        <dbReference type="ARBA" id="ARBA00040047"/>
    </source>
</evidence>
<feature type="compositionally biased region" description="Low complexity" evidence="9">
    <location>
        <begin position="364"/>
        <end position="376"/>
    </location>
</feature>
<dbReference type="AlphaFoldDB" id="A0A014NDG0"/>
<dbReference type="EMBL" id="JELW01000016">
    <property type="protein sequence ID" value="EXU99863.1"/>
    <property type="molecule type" value="Genomic_DNA"/>
</dbReference>
<keyword evidence="4" id="KW-0931">ER-Golgi transport</keyword>
<dbReference type="Pfam" id="PF14938">
    <property type="entry name" value="SNAP"/>
    <property type="match status" value="1"/>
</dbReference>
<dbReference type="InterPro" id="IPR000744">
    <property type="entry name" value="NSF_attach"/>
</dbReference>
<evidence type="ECO:0000313" key="10">
    <source>
        <dbReference type="EMBL" id="EXU99863.1"/>
    </source>
</evidence>
<dbReference type="eggNOG" id="ENOG502RVBZ">
    <property type="taxonomic scope" value="Eukaryota"/>
</dbReference>
<evidence type="ECO:0000256" key="5">
    <source>
        <dbReference type="ARBA" id="ARBA00022927"/>
    </source>
</evidence>
<dbReference type="PANTHER" id="PTHR13768">
    <property type="entry name" value="SOLUBLE NSF ATTACHMENT PROTEIN SNAP"/>
    <property type="match status" value="1"/>
</dbReference>
<feature type="compositionally biased region" description="Acidic residues" evidence="9">
    <location>
        <begin position="388"/>
        <end position="399"/>
    </location>
</feature>
<feature type="compositionally biased region" description="Polar residues" evidence="9">
    <location>
        <begin position="345"/>
        <end position="358"/>
    </location>
</feature>
<evidence type="ECO:0000256" key="3">
    <source>
        <dbReference type="ARBA" id="ARBA00022448"/>
    </source>
</evidence>
<accession>A0A014NDG0</accession>
<keyword evidence="6" id="KW-0472">Membrane</keyword>
<feature type="region of interest" description="Disordered" evidence="9">
    <location>
        <begin position="340"/>
        <end position="399"/>
    </location>
</feature>
<evidence type="ECO:0000256" key="1">
    <source>
        <dbReference type="ARBA" id="ARBA00004170"/>
    </source>
</evidence>
<dbReference type="GO" id="GO:0019905">
    <property type="term" value="F:syntaxin binding"/>
    <property type="evidence" value="ECO:0007669"/>
    <property type="project" value="TreeGrafter"/>
</dbReference>
<evidence type="ECO:0000256" key="9">
    <source>
        <dbReference type="SAM" id="MobiDB-lite"/>
    </source>
</evidence>
<comment type="similarity">
    <text evidence="2">Belongs to the SNAP family.</text>
</comment>
<dbReference type="Gene3D" id="1.25.40.10">
    <property type="entry name" value="Tetratricopeptide repeat domain"/>
    <property type="match status" value="1"/>
</dbReference>
<comment type="caution">
    <text evidence="10">The sequence shown here is derived from an EMBL/GenBank/DDBJ whole genome shotgun (WGS) entry which is preliminary data.</text>
</comment>
<proteinExistence type="inferred from homology"/>
<keyword evidence="5" id="KW-0653">Protein transport</keyword>
<dbReference type="OrthoDB" id="9984275at2759"/>
<reference evidence="10 11" key="1">
    <citation type="submission" date="2014-02" db="EMBL/GenBank/DDBJ databases">
        <title>The genome sequence of the entomopathogenic fungus Metarhizium robertsii ARSEF 2575.</title>
        <authorList>
            <person name="Giuliano Garisto Donzelli B."/>
            <person name="Roe B.A."/>
            <person name="Macmil S.L."/>
            <person name="Krasnoff S.B."/>
            <person name="Gibson D.M."/>
        </authorList>
    </citation>
    <scope>NUCLEOTIDE SEQUENCE [LARGE SCALE GENOMIC DNA]</scope>
    <source>
        <strain evidence="10 11">ARSEF 2575</strain>
    </source>
</reference>
<dbReference type="GO" id="GO:0016192">
    <property type="term" value="P:vesicle-mediated transport"/>
    <property type="evidence" value="ECO:0007669"/>
    <property type="project" value="UniProtKB-KW"/>
</dbReference>
<protein>
    <recommendedName>
        <fullName evidence="7">Gamma-soluble NSF attachment protein</fullName>
    </recommendedName>
    <alternativeName>
        <fullName evidence="8">N-ethylmaleimide-sensitive factor attachment protein gamma</fullName>
    </alternativeName>
</protein>
<comment type="subcellular location">
    <subcellularLocation>
        <location evidence="1">Membrane</location>
        <topology evidence="1">Peripheral membrane protein</topology>
    </subcellularLocation>
</comment>
<evidence type="ECO:0000313" key="11">
    <source>
        <dbReference type="Proteomes" id="UP000030151"/>
    </source>
</evidence>
<keyword evidence="3" id="KW-0813">Transport</keyword>
<dbReference type="GO" id="GO:0006886">
    <property type="term" value="P:intracellular protein transport"/>
    <property type="evidence" value="ECO:0007669"/>
    <property type="project" value="InterPro"/>
</dbReference>
<dbReference type="PANTHER" id="PTHR13768:SF2">
    <property type="entry name" value="GAMMA-SOLUBLE NSF ATTACHMENT PROTEIN"/>
    <property type="match status" value="1"/>
</dbReference>
<dbReference type="GO" id="GO:0031201">
    <property type="term" value="C:SNARE complex"/>
    <property type="evidence" value="ECO:0007669"/>
    <property type="project" value="TreeGrafter"/>
</dbReference>
<dbReference type="SUPFAM" id="SSF48452">
    <property type="entry name" value="TPR-like"/>
    <property type="match status" value="1"/>
</dbReference>
<evidence type="ECO:0000256" key="4">
    <source>
        <dbReference type="ARBA" id="ARBA00022892"/>
    </source>
</evidence>
<evidence type="ECO:0000256" key="6">
    <source>
        <dbReference type="ARBA" id="ARBA00023136"/>
    </source>
</evidence>
<dbReference type="InterPro" id="IPR011990">
    <property type="entry name" value="TPR-like_helical_dom_sf"/>
</dbReference>
<evidence type="ECO:0000256" key="8">
    <source>
        <dbReference type="ARBA" id="ARBA00042485"/>
    </source>
</evidence>
<dbReference type="HOGENOM" id="CLU_708018_0_0_1"/>
<sequence>MPRDPHTLLKQAEKKLSGGDGFWGFLSDKSGNDSDGADLLEKAANAFLAENSFVEAGKAFEKLAAVYRDKLELDSSAAGAAGSAIEAYVKAGDAPAAARCFELLRSPALKKGQSNRVDRYGRLLAGLYEKTLGDMKSASLCYDAIAEEYESNHNPHNARKNRIQAAATRAIYFAQLVTAGTNPHESAKDLKYVERNLMKLAQDSYNTNEMLFRLGVVYLITGDSNDYDKAAAPAAPAAASIAAQATAAGSAAGALAEEANAALDAQTRLDYGFTRSREGALVRDLAAALKADNLPQFVKLVMQYPGTNEESKAWNETMLMLAGGYKWKGNAVKAEIERQKRQPFEDSQNEGQQQSWGNQPPPQQYSQPQYQSREQPQYPPEKQGANDLEPDVPDANEWA</sequence>
<dbReference type="GO" id="GO:0005774">
    <property type="term" value="C:vacuolar membrane"/>
    <property type="evidence" value="ECO:0007669"/>
    <property type="project" value="TreeGrafter"/>
</dbReference>
<organism evidence="10 11">
    <name type="scientific">Metarhizium robertsii</name>
    <dbReference type="NCBI Taxonomy" id="568076"/>
    <lineage>
        <taxon>Eukaryota</taxon>
        <taxon>Fungi</taxon>
        <taxon>Dikarya</taxon>
        <taxon>Ascomycota</taxon>
        <taxon>Pezizomycotina</taxon>
        <taxon>Sordariomycetes</taxon>
        <taxon>Hypocreomycetidae</taxon>
        <taxon>Hypocreales</taxon>
        <taxon>Clavicipitaceae</taxon>
        <taxon>Metarhizium</taxon>
    </lineage>
</organism>
<dbReference type="Proteomes" id="UP000030151">
    <property type="component" value="Unassembled WGS sequence"/>
</dbReference>
<gene>
    <name evidence="10" type="ORF">X797_006992</name>
</gene>
<dbReference type="GO" id="GO:0005483">
    <property type="term" value="F:soluble NSF attachment protein activity"/>
    <property type="evidence" value="ECO:0007669"/>
    <property type="project" value="TreeGrafter"/>
</dbReference>
<name>A0A014NDG0_9HYPO</name>
<evidence type="ECO:0000256" key="2">
    <source>
        <dbReference type="ARBA" id="ARBA00010050"/>
    </source>
</evidence>